<feature type="region of interest" description="Disordered" evidence="3">
    <location>
        <begin position="167"/>
        <end position="191"/>
    </location>
</feature>
<feature type="region of interest" description="Disordered" evidence="3">
    <location>
        <begin position="326"/>
        <end position="372"/>
    </location>
</feature>
<reference key="2">
    <citation type="submission" date="2011-08" db="EMBL/GenBank/DDBJ databases">
        <title>Genome sequence of Naumovozyma castellii.</title>
        <authorList>
            <person name="Gordon J.L."/>
            <person name="Armisen D."/>
            <person name="Proux-Wera E."/>
            <person name="OhEigeartaigh S.S."/>
            <person name="Byrne K.P."/>
            <person name="Wolfe K.H."/>
        </authorList>
    </citation>
    <scope>NUCLEOTIDE SEQUENCE</scope>
    <source>
        <strain>Type strain:CBS 4309</strain>
    </source>
</reference>
<dbReference type="OMA" id="CFAIPTH"/>
<evidence type="ECO:0000256" key="3">
    <source>
        <dbReference type="SAM" id="MobiDB-lite"/>
    </source>
</evidence>
<feature type="compositionally biased region" description="Polar residues" evidence="3">
    <location>
        <begin position="182"/>
        <end position="191"/>
    </location>
</feature>
<comment type="similarity">
    <text evidence="1">Belongs to the ISF1/MBR1 family.</text>
</comment>
<name>G0V784_NAUCA</name>
<dbReference type="KEGG" id="ncs:NCAS_0A07740"/>
<feature type="compositionally biased region" description="Low complexity" evidence="3">
    <location>
        <begin position="327"/>
        <end position="344"/>
    </location>
</feature>
<sequence>MSSSLNIFERAVQDPFSEACDNEDEEEFLTFNGNSRSAGLDSRRLNDSKEGDNDYLECEDARKAFANLITGEKPNNNFEPRSSSNNYKLYSPNLNIESSTPNKIRWKNRPHNLELMKIRTAPHRIGGFPLGTSNMPHAVSQEDLSPVAGFPLRRNRANSSSFIHHLSRQTTGQSNTNQNQQLSREPTNVNASATKLTRSYSLTHQPFRKTLPRHSSCFAIPTHLYGLEKYVLSELDALSTKECNNGELECNKKSNIHNHTHQHHHQHQHRHNLEKKLPSNIKNDLASSKTISSASFSSESSSSESPNNSNSLFDLNITQDVVNELPDSYSRPTMSSRSSDSTSPVLKSTRPLLKNHRRKSSIRLSLENSFSP</sequence>
<evidence type="ECO:0000313" key="4">
    <source>
        <dbReference type="EMBL" id="CCC67332.1"/>
    </source>
</evidence>
<dbReference type="Pfam" id="PF17058">
    <property type="entry name" value="MBR1"/>
    <property type="match status" value="1"/>
</dbReference>
<accession>G0V784</accession>
<gene>
    <name evidence="4" type="primary">NCAS0A07740</name>
    <name evidence="4" type="ordered locus">NCAS_0A07740</name>
</gene>
<feature type="compositionally biased region" description="Polar residues" evidence="3">
    <location>
        <begin position="362"/>
        <end position="372"/>
    </location>
</feature>
<keyword evidence="2" id="KW-0597">Phosphoprotein</keyword>
<feature type="region of interest" description="Disordered" evidence="3">
    <location>
        <begin position="288"/>
        <end position="312"/>
    </location>
</feature>
<proteinExistence type="inferred from homology"/>
<dbReference type="HOGENOM" id="CLU_070894_0_0_1"/>
<dbReference type="eggNOG" id="ENOG502ST5N">
    <property type="taxonomic scope" value="Eukaryota"/>
</dbReference>
<dbReference type="AlphaFoldDB" id="G0V784"/>
<reference evidence="4 5" key="1">
    <citation type="journal article" date="2011" name="Proc. Natl. Acad. Sci. U.S.A.">
        <title>Evolutionary erosion of yeast sex chromosomes by mating-type switching accidents.</title>
        <authorList>
            <person name="Gordon J.L."/>
            <person name="Armisen D."/>
            <person name="Proux-Wera E."/>
            <person name="Oheigeartaigh S.S."/>
            <person name="Byrne K.P."/>
            <person name="Wolfe K.H."/>
        </authorList>
    </citation>
    <scope>NUCLEOTIDE SEQUENCE [LARGE SCALE GENOMIC DNA]</scope>
    <source>
        <strain evidence="5">ATCC 76901 / BCRC 22586 / CBS 4309 / NBRC 1992 / NRRL Y-12630</strain>
    </source>
</reference>
<dbReference type="RefSeq" id="XP_003673713.1">
    <property type="nucleotide sequence ID" value="XM_003673665.1"/>
</dbReference>
<organism evidence="4 5">
    <name type="scientific">Naumovozyma castellii</name>
    <name type="common">Yeast</name>
    <name type="synonym">Saccharomyces castellii</name>
    <dbReference type="NCBI Taxonomy" id="27288"/>
    <lineage>
        <taxon>Eukaryota</taxon>
        <taxon>Fungi</taxon>
        <taxon>Dikarya</taxon>
        <taxon>Ascomycota</taxon>
        <taxon>Saccharomycotina</taxon>
        <taxon>Saccharomycetes</taxon>
        <taxon>Saccharomycetales</taxon>
        <taxon>Saccharomycetaceae</taxon>
        <taxon>Naumovozyma</taxon>
    </lineage>
</organism>
<dbReference type="FunCoup" id="G0V784">
    <property type="interactions" value="48"/>
</dbReference>
<protein>
    <submittedName>
        <fullName evidence="4">Uncharacterized protein</fullName>
    </submittedName>
</protein>
<evidence type="ECO:0000313" key="5">
    <source>
        <dbReference type="Proteomes" id="UP000001640"/>
    </source>
</evidence>
<dbReference type="OrthoDB" id="4033526at2759"/>
<evidence type="ECO:0000256" key="2">
    <source>
        <dbReference type="ARBA" id="ARBA00022553"/>
    </source>
</evidence>
<feature type="compositionally biased region" description="Low complexity" evidence="3">
    <location>
        <begin position="288"/>
        <end position="311"/>
    </location>
</feature>
<feature type="compositionally biased region" description="Low complexity" evidence="3">
    <location>
        <begin position="169"/>
        <end position="181"/>
    </location>
</feature>
<dbReference type="EMBL" id="HE576752">
    <property type="protein sequence ID" value="CCC67332.1"/>
    <property type="molecule type" value="Genomic_DNA"/>
</dbReference>
<evidence type="ECO:0000256" key="1">
    <source>
        <dbReference type="ARBA" id="ARBA00008990"/>
    </source>
</evidence>
<feature type="region of interest" description="Disordered" evidence="3">
    <location>
        <begin position="33"/>
        <end position="52"/>
    </location>
</feature>
<dbReference type="GeneID" id="96900811"/>
<feature type="compositionally biased region" description="Basic and acidic residues" evidence="3">
    <location>
        <begin position="41"/>
        <end position="52"/>
    </location>
</feature>
<dbReference type="Proteomes" id="UP000001640">
    <property type="component" value="Chromosome 1"/>
</dbReference>
<dbReference type="InterPro" id="IPR031443">
    <property type="entry name" value="Mbr1"/>
</dbReference>
<dbReference type="InParanoid" id="G0V784"/>
<keyword evidence="5" id="KW-1185">Reference proteome</keyword>